<evidence type="ECO:0000256" key="6">
    <source>
        <dbReference type="ARBA" id="ARBA00022801"/>
    </source>
</evidence>
<accession>A0ABR8S0V0</accession>
<evidence type="ECO:0000256" key="4">
    <source>
        <dbReference type="ARBA" id="ARBA00022670"/>
    </source>
</evidence>
<comment type="subcellular location">
    <subcellularLocation>
        <location evidence="2">Membrane</location>
        <topology evidence="2">Multi-pass membrane protein</topology>
    </subcellularLocation>
</comment>
<name>A0ABR8S0V0_9MICO</name>
<gene>
    <name evidence="13" type="ORF">H9651_05475</name>
</gene>
<keyword evidence="8 11" id="KW-1133">Transmembrane helix</keyword>
<keyword evidence="10 11" id="KW-0472">Membrane</keyword>
<evidence type="ECO:0000256" key="8">
    <source>
        <dbReference type="ARBA" id="ARBA00022989"/>
    </source>
</evidence>
<sequence length="434" mass="45214">MTVIAFLVGVVVLVVGLAVSIALHELGHLLPAKKFGVHVGQYMIGFGPTLFSRRRGETEYGIKAIPLGGYISMSGMYPPSPSRAGRAGRAGGGFFATMVQDARAANAETMTDVDEGRLFYRLPVYKRIIIMLGGPVMNLLLAVVLFTIMLSGIGVQTATTTIAGVSECLVSSASAESGCTASDPPSPAAAAGILPGDVIVSVDGTEVADFAEASQIIQDSPGEQLAIVVERDGVPRTLQVTPALTEREIVTADGDVVTAEVGMVGMTAQSEYVPQPVWAGAEMTVDSVQRVAGVVVQLPVRVYDTAVALFTGGERDPDGPLSVVGAGRIAGEVASVDAPVLNRVAGLLGLLASLNLALFVFNLIPLLPLDGGHVAVALWDGLKRLWARVFRRPPPRPVDTARLVPATFVVVVLLIGMGAILILADLFNPISVFG</sequence>
<proteinExistence type="inferred from homology"/>
<dbReference type="InterPro" id="IPR041489">
    <property type="entry name" value="PDZ_6"/>
</dbReference>
<dbReference type="PANTHER" id="PTHR42837">
    <property type="entry name" value="REGULATOR OF SIGMA-E PROTEASE RSEP"/>
    <property type="match status" value="1"/>
</dbReference>
<reference evidence="13 14" key="1">
    <citation type="submission" date="2020-08" db="EMBL/GenBank/DDBJ databases">
        <title>A Genomic Blueprint of the Chicken Gut Microbiome.</title>
        <authorList>
            <person name="Gilroy R."/>
            <person name="Ravi A."/>
            <person name="Getino M."/>
            <person name="Pursley I."/>
            <person name="Horton D.L."/>
            <person name="Alikhan N.-F."/>
            <person name="Baker D."/>
            <person name="Gharbi K."/>
            <person name="Hall N."/>
            <person name="Watson M."/>
            <person name="Adriaenssens E.M."/>
            <person name="Foster-Nyarko E."/>
            <person name="Jarju S."/>
            <person name="Secka A."/>
            <person name="Antonio M."/>
            <person name="Oren A."/>
            <person name="Chaudhuri R."/>
            <person name="La Ragione R.M."/>
            <person name="Hildebrand F."/>
            <person name="Pallen M.J."/>
        </authorList>
    </citation>
    <scope>NUCLEOTIDE SEQUENCE [LARGE SCALE GENOMIC DNA]</scope>
    <source>
        <strain evidence="13 14">Sa4CUA7</strain>
    </source>
</reference>
<feature type="transmembrane region" description="Helical" evidence="11">
    <location>
        <begin position="403"/>
        <end position="427"/>
    </location>
</feature>
<dbReference type="Gene3D" id="2.30.42.10">
    <property type="match status" value="1"/>
</dbReference>
<evidence type="ECO:0000256" key="2">
    <source>
        <dbReference type="ARBA" id="ARBA00004141"/>
    </source>
</evidence>
<keyword evidence="4 13" id="KW-0645">Protease</keyword>
<feature type="transmembrane region" description="Helical" evidence="11">
    <location>
        <begin position="128"/>
        <end position="150"/>
    </location>
</feature>
<dbReference type="Pfam" id="PF17820">
    <property type="entry name" value="PDZ_6"/>
    <property type="match status" value="1"/>
</dbReference>
<dbReference type="SUPFAM" id="SSF50156">
    <property type="entry name" value="PDZ domain-like"/>
    <property type="match status" value="1"/>
</dbReference>
<evidence type="ECO:0000256" key="9">
    <source>
        <dbReference type="ARBA" id="ARBA00023049"/>
    </source>
</evidence>
<comment type="similarity">
    <text evidence="3">Belongs to the peptidase M50B family.</text>
</comment>
<keyword evidence="14" id="KW-1185">Reference proteome</keyword>
<dbReference type="InterPro" id="IPR008915">
    <property type="entry name" value="Peptidase_M50"/>
</dbReference>
<dbReference type="InterPro" id="IPR001478">
    <property type="entry name" value="PDZ"/>
</dbReference>
<dbReference type="CDD" id="cd23081">
    <property type="entry name" value="cpPDZ_EcRseP-like"/>
    <property type="match status" value="1"/>
</dbReference>
<evidence type="ECO:0000259" key="12">
    <source>
        <dbReference type="SMART" id="SM00228"/>
    </source>
</evidence>
<dbReference type="InterPro" id="IPR004387">
    <property type="entry name" value="Pept_M50_Zn"/>
</dbReference>
<evidence type="ECO:0000256" key="7">
    <source>
        <dbReference type="ARBA" id="ARBA00022833"/>
    </source>
</evidence>
<dbReference type="SMART" id="SM00228">
    <property type="entry name" value="PDZ"/>
    <property type="match status" value="1"/>
</dbReference>
<dbReference type="RefSeq" id="WP_191718157.1">
    <property type="nucleotide sequence ID" value="NZ_JACSQP010000003.1"/>
</dbReference>
<comment type="cofactor">
    <cofactor evidence="1">
        <name>Zn(2+)</name>
        <dbReference type="ChEBI" id="CHEBI:29105"/>
    </cofactor>
</comment>
<dbReference type="InterPro" id="IPR036034">
    <property type="entry name" value="PDZ_sf"/>
</dbReference>
<dbReference type="Proteomes" id="UP000648352">
    <property type="component" value="Unassembled WGS sequence"/>
</dbReference>
<feature type="transmembrane region" description="Helical" evidence="11">
    <location>
        <begin position="344"/>
        <end position="364"/>
    </location>
</feature>
<feature type="domain" description="PDZ" evidence="12">
    <location>
        <begin position="151"/>
        <end position="233"/>
    </location>
</feature>
<evidence type="ECO:0000256" key="3">
    <source>
        <dbReference type="ARBA" id="ARBA00007931"/>
    </source>
</evidence>
<evidence type="ECO:0000313" key="13">
    <source>
        <dbReference type="EMBL" id="MBD7957078.1"/>
    </source>
</evidence>
<evidence type="ECO:0000256" key="10">
    <source>
        <dbReference type="ARBA" id="ARBA00023136"/>
    </source>
</evidence>
<evidence type="ECO:0000313" key="14">
    <source>
        <dbReference type="Proteomes" id="UP000648352"/>
    </source>
</evidence>
<evidence type="ECO:0000256" key="5">
    <source>
        <dbReference type="ARBA" id="ARBA00022692"/>
    </source>
</evidence>
<protein>
    <submittedName>
        <fullName evidence="13">Site-2 protease family protein</fullName>
    </submittedName>
</protein>
<dbReference type="GO" id="GO:0008233">
    <property type="term" value="F:peptidase activity"/>
    <property type="evidence" value="ECO:0007669"/>
    <property type="project" value="UniProtKB-KW"/>
</dbReference>
<evidence type="ECO:0000256" key="1">
    <source>
        <dbReference type="ARBA" id="ARBA00001947"/>
    </source>
</evidence>
<dbReference type="CDD" id="cd06163">
    <property type="entry name" value="S2P-M50_PDZ_RseP-like"/>
    <property type="match status" value="1"/>
</dbReference>
<dbReference type="GO" id="GO:0006508">
    <property type="term" value="P:proteolysis"/>
    <property type="evidence" value="ECO:0007669"/>
    <property type="project" value="UniProtKB-KW"/>
</dbReference>
<keyword evidence="6" id="KW-0378">Hydrolase</keyword>
<comment type="caution">
    <text evidence="13">The sequence shown here is derived from an EMBL/GenBank/DDBJ whole genome shotgun (WGS) entry which is preliminary data.</text>
</comment>
<dbReference type="PANTHER" id="PTHR42837:SF2">
    <property type="entry name" value="MEMBRANE METALLOPROTEASE ARASP2, CHLOROPLASTIC-RELATED"/>
    <property type="match status" value="1"/>
</dbReference>
<keyword evidence="9" id="KW-0482">Metalloprotease</keyword>
<keyword evidence="7" id="KW-0862">Zinc</keyword>
<organism evidence="13 14">
    <name type="scientific">Microbacterium pullorum</name>
    <dbReference type="NCBI Taxonomy" id="2762236"/>
    <lineage>
        <taxon>Bacteria</taxon>
        <taxon>Bacillati</taxon>
        <taxon>Actinomycetota</taxon>
        <taxon>Actinomycetes</taxon>
        <taxon>Micrococcales</taxon>
        <taxon>Microbacteriaceae</taxon>
        <taxon>Microbacterium</taxon>
    </lineage>
</organism>
<dbReference type="Pfam" id="PF02163">
    <property type="entry name" value="Peptidase_M50"/>
    <property type="match status" value="1"/>
</dbReference>
<dbReference type="EMBL" id="JACSQP010000003">
    <property type="protein sequence ID" value="MBD7957078.1"/>
    <property type="molecule type" value="Genomic_DNA"/>
</dbReference>
<keyword evidence="5 11" id="KW-0812">Transmembrane</keyword>
<evidence type="ECO:0000256" key="11">
    <source>
        <dbReference type="SAM" id="Phobius"/>
    </source>
</evidence>